<comment type="caution">
    <text evidence="1">The sequence shown here is derived from an EMBL/GenBank/DDBJ whole genome shotgun (WGS) entry which is preliminary data.</text>
</comment>
<reference evidence="1 2" key="1">
    <citation type="journal article" date="2020" name="Cell Host Microbe">
        <title>Functional and Genomic Variation between Human-Derived Isolates of Lachnospiraceae Reveals Inter- and Intra-Species Diversity.</title>
        <authorList>
            <person name="Sorbara M.T."/>
            <person name="Littmann E.R."/>
            <person name="Fontana E."/>
            <person name="Moody T.U."/>
            <person name="Kohout C.E."/>
            <person name="Gjonbalaj M."/>
            <person name="Eaton V."/>
            <person name="Seok R."/>
            <person name="Leiner I.M."/>
            <person name="Pamer E.G."/>
        </authorList>
    </citation>
    <scope>NUCLEOTIDE SEQUENCE [LARGE SCALE GENOMIC DNA]</scope>
    <source>
        <strain evidence="1 2">MSK.14.54</strain>
    </source>
</reference>
<sequence>MIRNLSEYFKPELEIFLDTVSYKRIENVNDKCEQELSLLCQDNLKAMLSEDGVRIIVTRTLMFEPEALFALNVSFGADLKFNERKVEHEWTEINLAEEFGENGDFVTGQLMSRISLLIGQITSSFGQQPLILPSMIAKKGKTE</sequence>
<evidence type="ECO:0000313" key="2">
    <source>
        <dbReference type="Proteomes" id="UP000768180"/>
    </source>
</evidence>
<keyword evidence="2" id="KW-1185">Reference proteome</keyword>
<evidence type="ECO:0000313" key="1">
    <source>
        <dbReference type="EMBL" id="NSE18117.1"/>
    </source>
</evidence>
<gene>
    <name evidence="1" type="ORF">G5B05_17460</name>
</gene>
<dbReference type="RefSeq" id="WP_173830469.1">
    <property type="nucleotide sequence ID" value="NZ_JAAITQ010000083.1"/>
</dbReference>
<name>A0ABX2GII3_9FIRM</name>
<dbReference type="EMBL" id="JAAITQ010000083">
    <property type="protein sequence ID" value="NSE18117.1"/>
    <property type="molecule type" value="Genomic_DNA"/>
</dbReference>
<protein>
    <submittedName>
        <fullName evidence="1">Uncharacterized protein</fullName>
    </submittedName>
</protein>
<accession>A0ABX2GII3</accession>
<proteinExistence type="predicted"/>
<dbReference type="Proteomes" id="UP000768180">
    <property type="component" value="Unassembled WGS sequence"/>
</dbReference>
<organism evidence="1 2">
    <name type="scientific">Fusicatenibacter saccharivorans</name>
    <dbReference type="NCBI Taxonomy" id="1150298"/>
    <lineage>
        <taxon>Bacteria</taxon>
        <taxon>Bacillati</taxon>
        <taxon>Bacillota</taxon>
        <taxon>Clostridia</taxon>
        <taxon>Lachnospirales</taxon>
        <taxon>Lachnospiraceae</taxon>
        <taxon>Fusicatenibacter</taxon>
    </lineage>
</organism>